<dbReference type="InterPro" id="IPR050574">
    <property type="entry name" value="HPF/YfiA_ribosome-assoc"/>
</dbReference>
<keyword evidence="1 3" id="KW-0963">Cytoplasm</keyword>
<dbReference type="InterPro" id="IPR036567">
    <property type="entry name" value="RHF-like"/>
</dbReference>
<comment type="subcellular location">
    <subcellularLocation>
        <location evidence="3">Cytoplasm</location>
    </subcellularLocation>
</comment>
<feature type="compositionally biased region" description="Basic and acidic residues" evidence="4">
    <location>
        <begin position="164"/>
        <end position="179"/>
    </location>
</feature>
<feature type="region of interest" description="Disordered" evidence="4">
    <location>
        <begin position="237"/>
        <end position="256"/>
    </location>
</feature>
<dbReference type="PANTHER" id="PTHR33231">
    <property type="entry name" value="30S RIBOSOMAL PROTEIN"/>
    <property type="match status" value="1"/>
</dbReference>
<dbReference type="NCBIfam" id="TIGR00741">
    <property type="entry name" value="yfiA"/>
    <property type="match status" value="1"/>
</dbReference>
<feature type="domain" description="Sigma 54 modulation/S30EA ribosomal protein C-terminal" evidence="5">
    <location>
        <begin position="180"/>
        <end position="233"/>
    </location>
</feature>
<reference evidence="6" key="1">
    <citation type="journal article" date="2021" name="PeerJ">
        <title>Extensive microbial diversity within the chicken gut microbiome revealed by metagenomics and culture.</title>
        <authorList>
            <person name="Gilroy R."/>
            <person name="Ravi A."/>
            <person name="Getino M."/>
            <person name="Pursley I."/>
            <person name="Horton D.L."/>
            <person name="Alikhan N.F."/>
            <person name="Baker D."/>
            <person name="Gharbi K."/>
            <person name="Hall N."/>
            <person name="Watson M."/>
            <person name="Adriaenssens E.M."/>
            <person name="Foster-Nyarko E."/>
            <person name="Jarju S."/>
            <person name="Secka A."/>
            <person name="Antonio M."/>
            <person name="Oren A."/>
            <person name="Chaudhuri R.R."/>
            <person name="La Ragione R."/>
            <person name="Hildebrand F."/>
            <person name="Pallen M.J."/>
        </authorList>
    </citation>
    <scope>NUCLEOTIDE SEQUENCE</scope>
    <source>
        <strain evidence="6">ChiGjej1B1-18357</strain>
    </source>
</reference>
<feature type="region of interest" description="Disordered" evidence="4">
    <location>
        <begin position="122"/>
        <end position="145"/>
    </location>
</feature>
<organism evidence="6 7">
    <name type="scientific">Dietzia timorensis</name>
    <dbReference type="NCBI Taxonomy" id="499555"/>
    <lineage>
        <taxon>Bacteria</taxon>
        <taxon>Bacillati</taxon>
        <taxon>Actinomycetota</taxon>
        <taxon>Actinomycetes</taxon>
        <taxon>Mycobacteriales</taxon>
        <taxon>Dietziaceae</taxon>
        <taxon>Dietzia</taxon>
    </lineage>
</organism>
<dbReference type="PANTHER" id="PTHR33231:SF1">
    <property type="entry name" value="30S RIBOSOMAL PROTEIN"/>
    <property type="match status" value="1"/>
</dbReference>
<dbReference type="Pfam" id="PF16321">
    <property type="entry name" value="Ribosom_S30AE_C"/>
    <property type="match status" value="1"/>
</dbReference>
<evidence type="ECO:0000313" key="7">
    <source>
        <dbReference type="Proteomes" id="UP000776650"/>
    </source>
</evidence>
<dbReference type="Gene3D" id="3.30.505.50">
    <property type="entry name" value="Sigma 54 modulation/S30EA ribosomal protein, C-terminal domain"/>
    <property type="match status" value="1"/>
</dbReference>
<evidence type="ECO:0000313" key="6">
    <source>
        <dbReference type="EMBL" id="HJE90891.1"/>
    </source>
</evidence>
<accession>A0A921JZG1</accession>
<keyword evidence="2 3" id="KW-0810">Translation regulation</keyword>
<dbReference type="SUPFAM" id="SSF69754">
    <property type="entry name" value="Ribosome binding protein Y (YfiA homologue)"/>
    <property type="match status" value="1"/>
</dbReference>
<evidence type="ECO:0000256" key="3">
    <source>
        <dbReference type="HAMAP-Rule" id="MF_00839"/>
    </source>
</evidence>
<dbReference type="InterPro" id="IPR038416">
    <property type="entry name" value="Ribosom_S30AE_C_sf"/>
</dbReference>
<comment type="similarity">
    <text evidence="3">Belongs to the HPF/YfiA ribosome-associated protein family. Long HPF subfamily.</text>
</comment>
<gene>
    <name evidence="6" type="primary">raiA</name>
    <name evidence="3" type="synonym">hpf</name>
    <name evidence="6" type="ORF">K8V11_07775</name>
</gene>
<dbReference type="InterPro" id="IPR034694">
    <property type="entry name" value="HPF_long/plastid"/>
</dbReference>
<dbReference type="EMBL" id="DYXM01000143">
    <property type="protein sequence ID" value="HJE90891.1"/>
    <property type="molecule type" value="Genomic_DNA"/>
</dbReference>
<feature type="compositionally biased region" description="Basic residues" evidence="4">
    <location>
        <begin position="122"/>
        <end position="135"/>
    </location>
</feature>
<dbReference type="Gene3D" id="3.30.160.100">
    <property type="entry name" value="Ribosome hibernation promotion factor-like"/>
    <property type="match status" value="1"/>
</dbReference>
<dbReference type="GO" id="GO:0043024">
    <property type="term" value="F:ribosomal small subunit binding"/>
    <property type="evidence" value="ECO:0007669"/>
    <property type="project" value="TreeGrafter"/>
</dbReference>
<dbReference type="FunFam" id="3.30.505.50:FF:000002">
    <property type="entry name" value="Ribosome hibernation promoting factor"/>
    <property type="match status" value="1"/>
</dbReference>
<dbReference type="Pfam" id="PF02482">
    <property type="entry name" value="Ribosomal_S30AE"/>
    <property type="match status" value="1"/>
</dbReference>
<protein>
    <recommendedName>
        <fullName evidence="3">Ribosome hibernation promoting factor</fullName>
        <shortName evidence="3">HPF</shortName>
    </recommendedName>
</protein>
<evidence type="ECO:0000256" key="2">
    <source>
        <dbReference type="ARBA" id="ARBA00022845"/>
    </source>
</evidence>
<dbReference type="CDD" id="cd00552">
    <property type="entry name" value="RaiA"/>
    <property type="match status" value="1"/>
</dbReference>
<reference evidence="6" key="2">
    <citation type="submission" date="2021-09" db="EMBL/GenBank/DDBJ databases">
        <authorList>
            <person name="Gilroy R."/>
        </authorList>
    </citation>
    <scope>NUCLEOTIDE SEQUENCE</scope>
    <source>
        <strain evidence="6">ChiGjej1B1-18357</strain>
    </source>
</reference>
<name>A0A921JZG1_9ACTN</name>
<comment type="function">
    <text evidence="3">Required for dimerization of active 70S ribosomes into 100S ribosomes in stationary phase; 100S ribosomes are translationally inactive and sometimes present during exponential growth.</text>
</comment>
<dbReference type="AlphaFoldDB" id="A0A921JZG1"/>
<evidence type="ECO:0000256" key="1">
    <source>
        <dbReference type="ARBA" id="ARBA00022490"/>
    </source>
</evidence>
<comment type="caution">
    <text evidence="6">The sequence shown here is derived from an EMBL/GenBank/DDBJ whole genome shotgun (WGS) entry which is preliminary data.</text>
</comment>
<dbReference type="Proteomes" id="UP000776650">
    <property type="component" value="Unassembled WGS sequence"/>
</dbReference>
<evidence type="ECO:0000256" key="4">
    <source>
        <dbReference type="SAM" id="MobiDB-lite"/>
    </source>
</evidence>
<sequence length="256" mass="28336">MSKTPVVELDPRTFDGPEVEGAEELEATVRIRGRNVEVPDHFVDRIHNKLSPVEKMNPNTITRFDVVLLHEKNPRHGDTAQRLEITVRSRSGVARAEAAEDTFYNALDSAVAKLMRQIRKARTRKKISHSGHRRPTSVAEATAELSEMSASIEAIEENAVSDSADGHTDGHADEHDEGPGRVVRNKSYSGEPMSVDDALSQMELVGHDFYLFRDVETGLPSVVYRRKAFDYGLISLNEEGTTSPGSDERDDSALLG</sequence>
<feature type="region of interest" description="Disordered" evidence="4">
    <location>
        <begin position="161"/>
        <end position="189"/>
    </location>
</feature>
<dbReference type="GO" id="GO:0045900">
    <property type="term" value="P:negative regulation of translational elongation"/>
    <property type="evidence" value="ECO:0007669"/>
    <property type="project" value="TreeGrafter"/>
</dbReference>
<dbReference type="InterPro" id="IPR032528">
    <property type="entry name" value="Ribosom_S30AE_C"/>
</dbReference>
<proteinExistence type="inferred from homology"/>
<dbReference type="HAMAP" id="MF_00839">
    <property type="entry name" value="HPF"/>
    <property type="match status" value="1"/>
</dbReference>
<dbReference type="RefSeq" id="WP_303912349.1">
    <property type="nucleotide sequence ID" value="NZ_DYXM01000143.1"/>
</dbReference>
<evidence type="ECO:0000259" key="5">
    <source>
        <dbReference type="Pfam" id="PF16321"/>
    </source>
</evidence>
<dbReference type="InterPro" id="IPR003489">
    <property type="entry name" value="RHF/RaiA"/>
</dbReference>
<comment type="subunit">
    <text evidence="3">Interacts with 100S ribosomes.</text>
</comment>
<dbReference type="GO" id="GO:0022627">
    <property type="term" value="C:cytosolic small ribosomal subunit"/>
    <property type="evidence" value="ECO:0007669"/>
    <property type="project" value="TreeGrafter"/>
</dbReference>